<dbReference type="InterPro" id="IPR013120">
    <property type="entry name" value="FAR_NAD-bd"/>
</dbReference>
<dbReference type="RefSeq" id="WP_273952428.1">
    <property type="nucleotide sequence ID" value="NZ_JAQSIP010000007.1"/>
</dbReference>
<evidence type="ECO:0000313" key="3">
    <source>
        <dbReference type="Proteomes" id="UP001528673"/>
    </source>
</evidence>
<dbReference type="InterPro" id="IPR036291">
    <property type="entry name" value="NAD(P)-bd_dom_sf"/>
</dbReference>
<proteinExistence type="predicted"/>
<dbReference type="Proteomes" id="UP001528673">
    <property type="component" value="Unassembled WGS sequence"/>
</dbReference>
<evidence type="ECO:0000313" key="2">
    <source>
        <dbReference type="EMBL" id="MDD0839855.1"/>
    </source>
</evidence>
<protein>
    <submittedName>
        <fullName evidence="2">SDR family oxidoreductase</fullName>
    </submittedName>
</protein>
<keyword evidence="3" id="KW-1185">Reference proteome</keyword>
<dbReference type="Pfam" id="PF07993">
    <property type="entry name" value="NAD_binding_4"/>
    <property type="match status" value="1"/>
</dbReference>
<dbReference type="PANTHER" id="PTHR43000">
    <property type="entry name" value="DTDP-D-GLUCOSE 4,6-DEHYDRATASE-RELATED"/>
    <property type="match status" value="1"/>
</dbReference>
<accession>A0ABT5N143</accession>
<feature type="domain" description="Thioester reductase (TE)" evidence="1">
    <location>
        <begin position="9"/>
        <end position="240"/>
    </location>
</feature>
<gene>
    <name evidence="2" type="ORF">PSQ40_14825</name>
</gene>
<evidence type="ECO:0000259" key="1">
    <source>
        <dbReference type="Pfam" id="PF07993"/>
    </source>
</evidence>
<name>A0ABT5N143_9BURK</name>
<sequence length="372" mass="41890">MTYLPTLLITGGTGFVGGALAARLIQTPRWDDCLFLVRAPHREDGLARIAHVLRRHHVSEELLDRLHLEQIICGDLNNVDDWKDDPRIASIEKVLSSAAIASFGNHPSIWPTNVDGVLAMAHALHQRCRLKRFLHIGTAMACGRRAPLPVPEGYDAGEDTEHFLEYTASKHEVERRLRQELPDLPLVVARPSIVVGHTHHGCEPSGSIYWVFRIARALQTFPCELDQKIDVIPVDYCAEALELLLEKPQLQHTEYHLSAGEENSCSFEEIDAAIAQAVGQPPMRSVYKKQSLEEIAKTQDRFKALLGPCNRRIVLRAIRTYGGFASMGMLFQNQRLLDEGMRPPQRLATYAGHCERTSRGHLIAEQMKFDYK</sequence>
<comment type="caution">
    <text evidence="2">The sequence shown here is derived from an EMBL/GenBank/DDBJ whole genome shotgun (WGS) entry which is preliminary data.</text>
</comment>
<dbReference type="EMBL" id="JAQSIP010000007">
    <property type="protein sequence ID" value="MDD0839855.1"/>
    <property type="molecule type" value="Genomic_DNA"/>
</dbReference>
<organism evidence="2 3">
    <name type="scientific">Curvibacter cyanobacteriorum</name>
    <dbReference type="NCBI Taxonomy" id="3026422"/>
    <lineage>
        <taxon>Bacteria</taxon>
        <taxon>Pseudomonadati</taxon>
        <taxon>Pseudomonadota</taxon>
        <taxon>Betaproteobacteria</taxon>
        <taxon>Burkholderiales</taxon>
        <taxon>Comamonadaceae</taxon>
        <taxon>Curvibacter</taxon>
    </lineage>
</organism>
<dbReference type="Gene3D" id="3.40.50.720">
    <property type="entry name" value="NAD(P)-binding Rossmann-like Domain"/>
    <property type="match status" value="1"/>
</dbReference>
<reference evidence="2 3" key="1">
    <citation type="submission" date="2023-02" db="EMBL/GenBank/DDBJ databases">
        <title>Bacterial whole genomic sequence of Curvibacter sp. HBC61.</title>
        <authorList>
            <person name="Le V."/>
            <person name="Ko S.-R."/>
            <person name="Ahn C.-Y."/>
            <person name="Oh H.-M."/>
        </authorList>
    </citation>
    <scope>NUCLEOTIDE SEQUENCE [LARGE SCALE GENOMIC DNA]</scope>
    <source>
        <strain evidence="2 3">HBC61</strain>
    </source>
</reference>
<dbReference type="SUPFAM" id="SSF51735">
    <property type="entry name" value="NAD(P)-binding Rossmann-fold domains"/>
    <property type="match status" value="1"/>
</dbReference>